<protein>
    <submittedName>
        <fullName evidence="2">Uncharacterized protein</fullName>
    </submittedName>
</protein>
<evidence type="ECO:0000313" key="2">
    <source>
        <dbReference type="EMBL" id="ESW27616.1"/>
    </source>
</evidence>
<reference evidence="3" key="2">
    <citation type="journal article" date="2014" name="Nat. Genet.">
        <title>A reference genome for common bean and genome-wide analysis of dual domestications.</title>
        <authorList>
            <person name="Schmutz J."/>
            <person name="McClean P.E."/>
            <person name="Mamidi S."/>
            <person name="Wu G.A."/>
            <person name="Cannon S.B."/>
            <person name="Grimwood J."/>
            <person name="Jenkins J."/>
            <person name="Shu S."/>
            <person name="Song Q."/>
            <person name="Chavarro C."/>
            <person name="Torres-Torres M."/>
            <person name="Geffroy V."/>
            <person name="Moghaddam S.M."/>
            <person name="Gao D."/>
            <person name="Abernathy B."/>
            <person name="Barry K."/>
            <person name="Blair M."/>
            <person name="Brick M.A."/>
            <person name="Chovatia M."/>
            <person name="Gepts P."/>
            <person name="Goodstein D.M."/>
            <person name="Gonzales M."/>
            <person name="Hellsten U."/>
            <person name="Hyten D.L."/>
            <person name="Jia G."/>
            <person name="Kelly J.D."/>
            <person name="Kudrna D."/>
            <person name="Lee R."/>
            <person name="Richard M.M."/>
            <person name="Miklas P.N."/>
            <person name="Osorno J.M."/>
            <person name="Rodrigues J."/>
            <person name="Thareau V."/>
            <person name="Urrea C.A."/>
            <person name="Wang M."/>
            <person name="Yu Y."/>
            <person name="Zhang M."/>
            <person name="Wing R.A."/>
            <person name="Cregan P.B."/>
            <person name="Rokhsar D.S."/>
            <person name="Jackson S.A."/>
        </authorList>
    </citation>
    <scope>NUCLEOTIDE SEQUENCE [LARGE SCALE GENOMIC DNA]</scope>
    <source>
        <strain evidence="3">cv. G19833</strain>
    </source>
</reference>
<proteinExistence type="predicted"/>
<dbReference type="Gramene" id="ESW27616">
    <property type="protein sequence ID" value="ESW27616"/>
    <property type="gene ID" value="PHAVU_003G217400g"/>
</dbReference>
<dbReference type="Proteomes" id="UP000000226">
    <property type="component" value="Chromosome 3"/>
</dbReference>
<reference evidence="2" key="1">
    <citation type="submission" date="2013-04" db="EMBL/GenBank/DDBJ databases">
        <authorList>
            <person name="Schmutz J."/>
            <person name="McClean P."/>
            <person name="Shu S."/>
            <person name="Cregan P."/>
            <person name="Rokhsar D."/>
            <person name="Jackson S."/>
        </authorList>
    </citation>
    <scope>NUCLEOTIDE SEQUENCE</scope>
</reference>
<evidence type="ECO:0000313" key="3">
    <source>
        <dbReference type="Proteomes" id="UP000000226"/>
    </source>
</evidence>
<dbReference type="Gramene" id="ESW27617">
    <property type="protein sequence ID" value="ESW27617"/>
    <property type="gene ID" value="PHAVU_003G217400g"/>
</dbReference>
<organism evidence="2 3">
    <name type="scientific">Phaseolus vulgaris</name>
    <name type="common">Kidney bean</name>
    <name type="synonym">French bean</name>
    <dbReference type="NCBI Taxonomy" id="3885"/>
    <lineage>
        <taxon>Eukaryota</taxon>
        <taxon>Viridiplantae</taxon>
        <taxon>Streptophyta</taxon>
        <taxon>Embryophyta</taxon>
        <taxon>Tracheophyta</taxon>
        <taxon>Spermatophyta</taxon>
        <taxon>Magnoliopsida</taxon>
        <taxon>eudicotyledons</taxon>
        <taxon>Gunneridae</taxon>
        <taxon>Pentapetalae</taxon>
        <taxon>rosids</taxon>
        <taxon>fabids</taxon>
        <taxon>Fabales</taxon>
        <taxon>Fabaceae</taxon>
        <taxon>Papilionoideae</taxon>
        <taxon>50 kb inversion clade</taxon>
        <taxon>NPAAA clade</taxon>
        <taxon>indigoferoid/millettioid clade</taxon>
        <taxon>Phaseoleae</taxon>
        <taxon>Phaseolus</taxon>
    </lineage>
</organism>
<dbReference type="EMBL" id="CM002290">
    <property type="protein sequence ID" value="ESW27616.1"/>
    <property type="molecule type" value="Genomic_DNA"/>
</dbReference>
<keyword evidence="1" id="KW-0472">Membrane</keyword>
<keyword evidence="1" id="KW-0812">Transmembrane</keyword>
<keyword evidence="3" id="KW-1185">Reference proteome</keyword>
<dbReference type="AlphaFoldDB" id="V7CFD6"/>
<feature type="transmembrane region" description="Helical" evidence="1">
    <location>
        <begin position="41"/>
        <end position="61"/>
    </location>
</feature>
<dbReference type="EMBL" id="CM002290">
    <property type="protein sequence ID" value="ESW27617.1"/>
    <property type="molecule type" value="Genomic_DNA"/>
</dbReference>
<accession>V7CFD6</accession>
<keyword evidence="1" id="KW-1133">Transmembrane helix</keyword>
<gene>
    <name evidence="2" type="ORF">PHAVU_003G217400g</name>
</gene>
<name>V7CFD6_PHAVU</name>
<sequence length="102" mass="11910">MQMQQLPNPPPPLYILQKHHFLPLLPHSLPSSPLFSLPFKLFNPFICFFFTFFNSFICFLLSNMLLELSMKLVEAEPREYPRVGSTNCVLKIQEKTMSPHRA</sequence>
<evidence type="ECO:0000256" key="1">
    <source>
        <dbReference type="SAM" id="Phobius"/>
    </source>
</evidence>